<dbReference type="SUPFAM" id="SSF57959">
    <property type="entry name" value="Leucine zipper domain"/>
    <property type="match status" value="1"/>
</dbReference>
<dbReference type="InterPro" id="IPR046347">
    <property type="entry name" value="bZIP_sf"/>
</dbReference>
<proteinExistence type="predicted"/>
<evidence type="ECO:0000313" key="3">
    <source>
        <dbReference type="EMBL" id="RSH95829.1"/>
    </source>
</evidence>
<accession>A0A427YXM2</accession>
<protein>
    <recommendedName>
        <fullName evidence="5">BZIP domain-containing protein</fullName>
    </recommendedName>
</protein>
<dbReference type="STRING" id="1890683.A0A427YXM2"/>
<comment type="caution">
    <text evidence="3">The sequence shown here is derived from an EMBL/GenBank/DDBJ whole genome shotgun (WGS) entry which is preliminary data.</text>
</comment>
<dbReference type="EMBL" id="RSCD01000001">
    <property type="protein sequence ID" value="RSH95829.1"/>
    <property type="molecule type" value="Genomic_DNA"/>
</dbReference>
<dbReference type="Proteomes" id="UP000279259">
    <property type="component" value="Unassembled WGS sequence"/>
</dbReference>
<dbReference type="AlphaFoldDB" id="A0A427YXM2"/>
<feature type="compositionally biased region" description="Basic and acidic residues" evidence="2">
    <location>
        <begin position="181"/>
        <end position="192"/>
    </location>
</feature>
<evidence type="ECO:0000256" key="1">
    <source>
        <dbReference type="SAM" id="Coils"/>
    </source>
</evidence>
<dbReference type="GO" id="GO:0003700">
    <property type="term" value="F:DNA-binding transcription factor activity"/>
    <property type="evidence" value="ECO:0007669"/>
    <property type="project" value="InterPro"/>
</dbReference>
<keyword evidence="4" id="KW-1185">Reference proteome</keyword>
<organism evidence="3 4">
    <name type="scientific">Saitozyma podzolica</name>
    <dbReference type="NCBI Taxonomy" id="1890683"/>
    <lineage>
        <taxon>Eukaryota</taxon>
        <taxon>Fungi</taxon>
        <taxon>Dikarya</taxon>
        <taxon>Basidiomycota</taxon>
        <taxon>Agaricomycotina</taxon>
        <taxon>Tremellomycetes</taxon>
        <taxon>Tremellales</taxon>
        <taxon>Trimorphomycetaceae</taxon>
        <taxon>Saitozyma</taxon>
    </lineage>
</organism>
<evidence type="ECO:0000313" key="4">
    <source>
        <dbReference type="Proteomes" id="UP000279259"/>
    </source>
</evidence>
<reference evidence="3 4" key="1">
    <citation type="submission" date="2018-11" db="EMBL/GenBank/DDBJ databases">
        <title>Genome sequence of Saitozyma podzolica DSM 27192.</title>
        <authorList>
            <person name="Aliyu H."/>
            <person name="Gorte O."/>
            <person name="Ochsenreither K."/>
        </authorList>
    </citation>
    <scope>NUCLEOTIDE SEQUENCE [LARGE SCALE GENOMIC DNA]</scope>
    <source>
        <strain evidence="3 4">DSM 27192</strain>
    </source>
</reference>
<gene>
    <name evidence="3" type="ORF">EHS25_000922</name>
</gene>
<feature type="compositionally biased region" description="Basic residues" evidence="2">
    <location>
        <begin position="162"/>
        <end position="174"/>
    </location>
</feature>
<name>A0A427YXM2_9TREE</name>
<keyword evidence="1" id="KW-0175">Coiled coil</keyword>
<sequence>MQPKDATDMKNAVPAWGSYLYQTFLLPTSSPNVATEWLNLNLPFGPDTAQPSTDDFSLAWNNNAAVPPAASPSARTVFIKVEPELQPQPTQPQPIQHSGLSSFYPQPYYYNMSLSTSLLVGPQHGQASTWTSSQDVSPWVHAIDSQVVQFPSPIDSASAHVTPHRHPFLGRKGRASSLDSGPEHSHDEHEPEVPNGVEGDGMIWGMTVVDYRALSARERKLVRNRISARKFRAMRKEHLLSLESTLGSKDLQIKLANEEVSRLRKDVAELKRRLAKWEKLY</sequence>
<dbReference type="OrthoDB" id="5571888at2759"/>
<dbReference type="Gene3D" id="1.20.5.170">
    <property type="match status" value="1"/>
</dbReference>
<evidence type="ECO:0000256" key="2">
    <source>
        <dbReference type="SAM" id="MobiDB-lite"/>
    </source>
</evidence>
<evidence type="ECO:0008006" key="5">
    <source>
        <dbReference type="Google" id="ProtNLM"/>
    </source>
</evidence>
<feature type="coiled-coil region" evidence="1">
    <location>
        <begin position="253"/>
        <end position="280"/>
    </location>
</feature>
<feature type="region of interest" description="Disordered" evidence="2">
    <location>
        <begin position="159"/>
        <end position="199"/>
    </location>
</feature>